<keyword evidence="2" id="KW-1185">Reference proteome</keyword>
<reference evidence="1 2" key="1">
    <citation type="journal article" date="2024" name="Science">
        <title>Giant polyketide synthase enzymes in the biosynthesis of giant marine polyether toxins.</title>
        <authorList>
            <person name="Fallon T.R."/>
            <person name="Shende V.V."/>
            <person name="Wierzbicki I.H."/>
            <person name="Pendleton A.L."/>
            <person name="Watervoot N.F."/>
            <person name="Auber R.P."/>
            <person name="Gonzalez D.J."/>
            <person name="Wisecaver J.H."/>
            <person name="Moore B.S."/>
        </authorList>
    </citation>
    <scope>NUCLEOTIDE SEQUENCE [LARGE SCALE GENOMIC DNA]</scope>
    <source>
        <strain evidence="1 2">12B1</strain>
    </source>
</reference>
<evidence type="ECO:0000313" key="1">
    <source>
        <dbReference type="EMBL" id="KAL1511538.1"/>
    </source>
</evidence>
<name>A0AB34J4D7_PRYPA</name>
<dbReference type="Proteomes" id="UP001515480">
    <property type="component" value="Unassembled WGS sequence"/>
</dbReference>
<dbReference type="EMBL" id="JBGBPQ010000014">
    <property type="protein sequence ID" value="KAL1511538.1"/>
    <property type="molecule type" value="Genomic_DNA"/>
</dbReference>
<sequence length="345" mass="38302">MNDPLVAHCVVGALRSFVLPQIHTSIKSELVDSMSRRAVVFLSVSLDCTAGGDVAACGAPTLAQLQHATAFLGVHLLLISPPTPPPPTLCEPRLRFLPTFWHRFSKVRLCLDEVLAYEAREEEAFAWLVLSRPDHEWKGAAPPAASLPYDRITTGNVWAHNRGQLAQVEDHFLAVPRPLAEVAFRAVDVWRRPCRSAEEHAALCRIWRRDESALPSECLLGLHLFSHNVSWQSSGLFNYQSRRTPPSNASVRRHGAVPFVWVATARGLCWWGPSDAAARRKTAYYRARLAELNEFGAINESARGPPQFWRETVEGAIANSSRKLSRCDVLAAGDAAQARLQSSYR</sequence>
<comment type="caution">
    <text evidence="1">The sequence shown here is derived from an EMBL/GenBank/DDBJ whole genome shotgun (WGS) entry which is preliminary data.</text>
</comment>
<protein>
    <submittedName>
        <fullName evidence="1">Uncharacterized protein</fullName>
    </submittedName>
</protein>
<organism evidence="1 2">
    <name type="scientific">Prymnesium parvum</name>
    <name type="common">Toxic golden alga</name>
    <dbReference type="NCBI Taxonomy" id="97485"/>
    <lineage>
        <taxon>Eukaryota</taxon>
        <taxon>Haptista</taxon>
        <taxon>Haptophyta</taxon>
        <taxon>Prymnesiophyceae</taxon>
        <taxon>Prymnesiales</taxon>
        <taxon>Prymnesiaceae</taxon>
        <taxon>Prymnesium</taxon>
    </lineage>
</organism>
<proteinExistence type="predicted"/>
<gene>
    <name evidence="1" type="ORF">AB1Y20_006332</name>
</gene>
<evidence type="ECO:0000313" key="2">
    <source>
        <dbReference type="Proteomes" id="UP001515480"/>
    </source>
</evidence>
<dbReference type="AlphaFoldDB" id="A0AB34J4D7"/>
<accession>A0AB34J4D7</accession>